<reference evidence="2" key="2">
    <citation type="submission" date="2023-11" db="UniProtKB">
        <authorList>
            <consortium name="WormBaseParasite"/>
        </authorList>
    </citation>
    <scope>IDENTIFICATION</scope>
</reference>
<sequence length="58" mass="6601">MLTEAHVYDFISAENKIITISFSSCSIANLRKCFGTRENLSIIMQGVISPFYRINEKV</sequence>
<dbReference type="AlphaFoldDB" id="A0AA85J3G9"/>
<reference evidence="1" key="1">
    <citation type="submission" date="2022-06" db="EMBL/GenBank/DDBJ databases">
        <authorList>
            <person name="Berger JAMES D."/>
            <person name="Berger JAMES D."/>
        </authorList>
    </citation>
    <scope>NUCLEOTIDE SEQUENCE [LARGE SCALE GENOMIC DNA]</scope>
</reference>
<dbReference type="Proteomes" id="UP000050795">
    <property type="component" value="Unassembled WGS sequence"/>
</dbReference>
<dbReference type="WBParaSite" id="TREG1_126410.1">
    <property type="protein sequence ID" value="TREG1_126410.1"/>
    <property type="gene ID" value="TREG1_126410"/>
</dbReference>
<accession>A0AA85J3G9</accession>
<evidence type="ECO:0000313" key="2">
    <source>
        <dbReference type="WBParaSite" id="TREG1_126410.1"/>
    </source>
</evidence>
<evidence type="ECO:0000313" key="1">
    <source>
        <dbReference type="Proteomes" id="UP000050795"/>
    </source>
</evidence>
<protein>
    <submittedName>
        <fullName evidence="2">Uncharacterized protein</fullName>
    </submittedName>
</protein>
<name>A0AA85J3G9_TRIRE</name>
<keyword evidence="1" id="KW-1185">Reference proteome</keyword>
<organism evidence="1 2">
    <name type="scientific">Trichobilharzia regenti</name>
    <name type="common">Nasal bird schistosome</name>
    <dbReference type="NCBI Taxonomy" id="157069"/>
    <lineage>
        <taxon>Eukaryota</taxon>
        <taxon>Metazoa</taxon>
        <taxon>Spiralia</taxon>
        <taxon>Lophotrochozoa</taxon>
        <taxon>Platyhelminthes</taxon>
        <taxon>Trematoda</taxon>
        <taxon>Digenea</taxon>
        <taxon>Strigeidida</taxon>
        <taxon>Schistosomatoidea</taxon>
        <taxon>Schistosomatidae</taxon>
        <taxon>Trichobilharzia</taxon>
    </lineage>
</organism>
<proteinExistence type="predicted"/>